<dbReference type="Pfam" id="PF10949">
    <property type="entry name" value="DUF2777"/>
    <property type="match status" value="1"/>
</dbReference>
<dbReference type="OrthoDB" id="2923064at2"/>
<dbReference type="EMBL" id="JJRY01000008">
    <property type="protein sequence ID" value="KEF38267.1"/>
    <property type="molecule type" value="Genomic_DNA"/>
</dbReference>
<accession>A0A072NLY0</accession>
<dbReference type="Proteomes" id="UP000027936">
    <property type="component" value="Unassembled WGS sequence"/>
</dbReference>
<dbReference type="InterPro" id="IPR024488">
    <property type="entry name" value="DUF2777"/>
</dbReference>
<dbReference type="RefSeq" id="WP_035195704.1">
    <property type="nucleotide sequence ID" value="NZ_JJRY01000008.1"/>
</dbReference>
<reference evidence="1 2" key="1">
    <citation type="submission" date="2014-04" db="EMBL/GenBank/DDBJ databases">
        <title>Draft genome sequence of Bacillus azotoformans MEV2011, a (co-) denitrifying strain unable to grow in the presence of oxygen.</title>
        <authorList>
            <person name="Nielsen M."/>
            <person name="Schreiber L."/>
            <person name="Finster K."/>
            <person name="Schramm A."/>
        </authorList>
    </citation>
    <scope>NUCLEOTIDE SEQUENCE [LARGE SCALE GENOMIC DNA]</scope>
    <source>
        <strain evidence="1 2">MEV2011</strain>
    </source>
</reference>
<evidence type="ECO:0000313" key="2">
    <source>
        <dbReference type="Proteomes" id="UP000027936"/>
    </source>
</evidence>
<dbReference type="AlphaFoldDB" id="A0A072NLY0"/>
<dbReference type="PATRIC" id="fig|1348973.3.peg.2222"/>
<organism evidence="1 2">
    <name type="scientific">Schinkia azotoformans MEV2011</name>
    <dbReference type="NCBI Taxonomy" id="1348973"/>
    <lineage>
        <taxon>Bacteria</taxon>
        <taxon>Bacillati</taxon>
        <taxon>Bacillota</taxon>
        <taxon>Bacilli</taxon>
        <taxon>Bacillales</taxon>
        <taxon>Bacillaceae</taxon>
        <taxon>Calidifontibacillus/Schinkia group</taxon>
        <taxon>Schinkia</taxon>
    </lineage>
</organism>
<evidence type="ECO:0008006" key="3">
    <source>
        <dbReference type="Google" id="ProtNLM"/>
    </source>
</evidence>
<proteinExistence type="predicted"/>
<sequence length="187" mass="22172">MNLHRKLAVIPFQERAFVEGTLEQIGDEWIFFDEINEEAFDLGELSVELEVFLKGMWMKGIIIDNSLLYIENDFHYFKDGDRIRYKKNLTHSFKKLIEELSEESYMSFVETLNSLSYSLYDCVFCNNFLDLLQMRQAKEGMNVIIFDNEEQICVVQHYFSRHSDNKIEDRFEFALSDGKRIIGSFIP</sequence>
<comment type="caution">
    <text evidence="1">The sequence shown here is derived from an EMBL/GenBank/DDBJ whole genome shotgun (WGS) entry which is preliminary data.</text>
</comment>
<protein>
    <recommendedName>
        <fullName evidence="3">DUF2777 domain-containing protein</fullName>
    </recommendedName>
</protein>
<evidence type="ECO:0000313" key="1">
    <source>
        <dbReference type="EMBL" id="KEF38267.1"/>
    </source>
</evidence>
<gene>
    <name evidence="1" type="ORF">M670_02307</name>
</gene>
<name>A0A072NLY0_SCHAZ</name>